<reference evidence="1" key="1">
    <citation type="submission" date="2020-05" db="EMBL/GenBank/DDBJ databases">
        <title>Mycena genomes resolve the evolution of fungal bioluminescence.</title>
        <authorList>
            <person name="Tsai I.J."/>
        </authorList>
    </citation>
    <scope>NUCLEOTIDE SEQUENCE</scope>
    <source>
        <strain evidence="1">160909Yilan</strain>
    </source>
</reference>
<gene>
    <name evidence="1" type="ORF">MSAN_01773500</name>
</gene>
<comment type="caution">
    <text evidence="1">The sequence shown here is derived from an EMBL/GenBank/DDBJ whole genome shotgun (WGS) entry which is preliminary data.</text>
</comment>
<sequence length="418" mass="47275">MWCPPHVYSGWTCINPLSAARSHAPFACSVFLLMTISFAPYPPPKWLMLRRTALKRASRLIRHMHLAMGPSLALLSYPLVRPLKPEPPLRAVLRDPDACGLDNFVVFDVEQTLFKVHLSLFLLKTWSPADFVDSTSITINPVILSETAENFRFFLWDLHAFPYELVHLHAGDSNVIQVVGRLLNITEMAQKHNLSVLEIHALRSLHDFVLSSHFHSISSGQHCRALKIALTTSVFSENLLDDLSRRLIYHILRRKSELAHESDFLSLVERDSRLRKVRGAVYYRQLIDVERRPDNQEPEFEFPPVLAKDMEERCLRAHISLSALSARVCASAPLIPSCDRSSHSAAWEEIWASAVAVSETRFMGSVDILGRLRHMMPLLKRMVPAATMMSVGCGLAALEAVVALRHDILDSLLDHFVD</sequence>
<evidence type="ECO:0000313" key="2">
    <source>
        <dbReference type="Proteomes" id="UP000623467"/>
    </source>
</evidence>
<dbReference type="AlphaFoldDB" id="A0A8H7CS23"/>
<evidence type="ECO:0000313" key="1">
    <source>
        <dbReference type="EMBL" id="KAF7348204.1"/>
    </source>
</evidence>
<dbReference type="OrthoDB" id="3157337at2759"/>
<protein>
    <submittedName>
        <fullName evidence="1">Uncharacterized protein</fullName>
    </submittedName>
</protein>
<name>A0A8H7CS23_9AGAR</name>
<dbReference type="Proteomes" id="UP000623467">
    <property type="component" value="Unassembled WGS sequence"/>
</dbReference>
<accession>A0A8H7CS23</accession>
<proteinExistence type="predicted"/>
<organism evidence="1 2">
    <name type="scientific">Mycena sanguinolenta</name>
    <dbReference type="NCBI Taxonomy" id="230812"/>
    <lineage>
        <taxon>Eukaryota</taxon>
        <taxon>Fungi</taxon>
        <taxon>Dikarya</taxon>
        <taxon>Basidiomycota</taxon>
        <taxon>Agaricomycotina</taxon>
        <taxon>Agaricomycetes</taxon>
        <taxon>Agaricomycetidae</taxon>
        <taxon>Agaricales</taxon>
        <taxon>Marasmiineae</taxon>
        <taxon>Mycenaceae</taxon>
        <taxon>Mycena</taxon>
    </lineage>
</organism>
<dbReference type="EMBL" id="JACAZH010000017">
    <property type="protein sequence ID" value="KAF7348204.1"/>
    <property type="molecule type" value="Genomic_DNA"/>
</dbReference>
<keyword evidence="2" id="KW-1185">Reference proteome</keyword>